<evidence type="ECO:0000256" key="4">
    <source>
        <dbReference type="ARBA" id="ARBA00022803"/>
    </source>
</evidence>
<feature type="transmembrane region" description="Helical" evidence="7">
    <location>
        <begin position="483"/>
        <end position="500"/>
    </location>
</feature>
<dbReference type="RefSeq" id="WP_129122985.1">
    <property type="nucleotide sequence ID" value="NZ_PEIB01000019.1"/>
</dbReference>
<reference evidence="8 9" key="1">
    <citation type="submission" date="2017-10" db="EMBL/GenBank/DDBJ databases">
        <title>Nyctiphanis sp. nov., isolated from the stomach of the euphausiid Nyctiphanes simplex (Hansen, 1911) in the Gulf of California.</title>
        <authorList>
            <person name="Gomez-Gil B."/>
            <person name="Aguilar-Mendez M."/>
            <person name="Lopez-Cortes A."/>
            <person name="Gomez-Gutierrez J."/>
            <person name="Roque A."/>
            <person name="Lang E."/>
            <person name="Gonzalez-Castillo A."/>
        </authorList>
    </citation>
    <scope>NUCLEOTIDE SEQUENCE [LARGE SCALE GENOMIC DNA]</scope>
    <source>
        <strain evidence="8 9">CAIM 600</strain>
    </source>
</reference>
<evidence type="ECO:0000256" key="7">
    <source>
        <dbReference type="SAM" id="Phobius"/>
    </source>
</evidence>
<dbReference type="SUPFAM" id="SSF48452">
    <property type="entry name" value="TPR-like"/>
    <property type="match status" value="3"/>
</dbReference>
<keyword evidence="7" id="KW-0812">Transmembrane</keyword>
<protein>
    <submittedName>
        <fullName evidence="8">GGDEF domain-containing protein</fullName>
    </submittedName>
</protein>
<comment type="caution">
    <text evidence="8">The sequence shown here is derived from an EMBL/GenBank/DDBJ whole genome shotgun (WGS) entry which is preliminary data.</text>
</comment>
<dbReference type="InterPro" id="IPR051476">
    <property type="entry name" value="Bac_ResReg_Asp_Phosphatase"/>
</dbReference>
<proteinExistence type="inferred from homology"/>
<comment type="similarity">
    <text evidence="5">Belongs to the Rap family.</text>
</comment>
<keyword evidence="9" id="KW-1185">Reference proteome</keyword>
<dbReference type="GO" id="GO:0005737">
    <property type="term" value="C:cytoplasm"/>
    <property type="evidence" value="ECO:0007669"/>
    <property type="project" value="UniProtKB-SubCell"/>
</dbReference>
<keyword evidence="4 6" id="KW-0802">TPR repeat</keyword>
<dbReference type="Gene3D" id="1.25.40.10">
    <property type="entry name" value="Tetratricopeptide repeat domain"/>
    <property type="match status" value="3"/>
</dbReference>
<evidence type="ECO:0000313" key="9">
    <source>
        <dbReference type="Proteomes" id="UP000290287"/>
    </source>
</evidence>
<feature type="repeat" description="TPR" evidence="6">
    <location>
        <begin position="79"/>
        <end position="112"/>
    </location>
</feature>
<dbReference type="InterPro" id="IPR029787">
    <property type="entry name" value="Nucleotide_cyclase"/>
</dbReference>
<keyword evidence="7" id="KW-1133">Transmembrane helix</keyword>
<keyword evidence="3" id="KW-0677">Repeat</keyword>
<accession>A0A4Q0YU33</accession>
<gene>
    <name evidence="8" type="ORF">CS022_15145</name>
</gene>
<dbReference type="PROSITE" id="PS50005">
    <property type="entry name" value="TPR"/>
    <property type="match status" value="2"/>
</dbReference>
<evidence type="ECO:0000256" key="6">
    <source>
        <dbReference type="PROSITE-ProRule" id="PRU00339"/>
    </source>
</evidence>
<dbReference type="InterPro" id="IPR043128">
    <property type="entry name" value="Rev_trsase/Diguanyl_cyclase"/>
</dbReference>
<dbReference type="InterPro" id="IPR011990">
    <property type="entry name" value="TPR-like_helical_dom_sf"/>
</dbReference>
<dbReference type="PANTHER" id="PTHR46630:SF1">
    <property type="entry name" value="TETRATRICOPEPTIDE REPEAT PROTEIN 29"/>
    <property type="match status" value="1"/>
</dbReference>
<dbReference type="SUPFAM" id="SSF55073">
    <property type="entry name" value="Nucleotide cyclase"/>
    <property type="match status" value="1"/>
</dbReference>
<dbReference type="EMBL" id="PEIB01000019">
    <property type="protein sequence ID" value="RXJ72521.1"/>
    <property type="molecule type" value="Genomic_DNA"/>
</dbReference>
<keyword evidence="7" id="KW-0472">Membrane</keyword>
<evidence type="ECO:0000256" key="2">
    <source>
        <dbReference type="ARBA" id="ARBA00022490"/>
    </source>
</evidence>
<dbReference type="Gene3D" id="3.30.70.270">
    <property type="match status" value="1"/>
</dbReference>
<name>A0A4Q0YU33_9GAMM</name>
<dbReference type="InterPro" id="IPR019734">
    <property type="entry name" value="TPR_rpt"/>
</dbReference>
<evidence type="ECO:0000256" key="3">
    <source>
        <dbReference type="ARBA" id="ARBA00022737"/>
    </source>
</evidence>
<comment type="subcellular location">
    <subcellularLocation>
        <location evidence="1">Cytoplasm</location>
    </subcellularLocation>
</comment>
<feature type="repeat" description="TPR" evidence="6">
    <location>
        <begin position="365"/>
        <end position="398"/>
    </location>
</feature>
<dbReference type="OrthoDB" id="5900357at2"/>
<dbReference type="PANTHER" id="PTHR46630">
    <property type="entry name" value="TETRATRICOPEPTIDE REPEAT PROTEIN 29"/>
    <property type="match status" value="1"/>
</dbReference>
<dbReference type="AlphaFoldDB" id="A0A4Q0YU33"/>
<evidence type="ECO:0000256" key="5">
    <source>
        <dbReference type="ARBA" id="ARBA00038253"/>
    </source>
</evidence>
<evidence type="ECO:0000256" key="1">
    <source>
        <dbReference type="ARBA" id="ARBA00004496"/>
    </source>
</evidence>
<evidence type="ECO:0000313" key="8">
    <source>
        <dbReference type="EMBL" id="RXJ72521.1"/>
    </source>
</evidence>
<keyword evidence="2" id="KW-0963">Cytoplasm</keyword>
<dbReference type="Proteomes" id="UP000290287">
    <property type="component" value="Unassembled WGS sequence"/>
</dbReference>
<sequence length="756" mass="86554">MRLGIFVLLISLVFSSGILARPYSAPVLSEAEDMLTTAPDKALKMTQSFLDQRRLSLNPKRPHATNETDRTIRTPLNSTYAYLIIARAYSLLGNPGEAWKAFEQARQMSEKNNLVSTQVDLIYTEALLKFQLANNHSEALLLLDKLQQRLPARGTRSVVQSDLAFEAALLKANILSEKEQEDVILAQFDAAKQELGNDPNLQLKVRLQIQLGQYFLSQQQYEKALSELLSAFWIASENEFVADIATTNINLAELYKQRGALHKALLHANQAAEFYEHFKLMRGLSRAQRLLASIYEGQRRYNFALVHYFNALDIERDLGRLSQQAAIKVAIASTYLELLHYPLAEQYVSDAIAAAIAANEPSRLAQAYILQGELSMELQKVDEAIKVLNQAVNIVEKGSDRKLLARALKKLSFGYEVKGDYYQALLIQRRFDQLAERDRDRQQLQEAKSFKQRERVIERQLQFEDIERRQEESEHSLLEQKKVNYFLFASLCVLLVLLVLRHRSANYRREQLSELRKDYYTHPHSGLRNLRMLNERLPSSLEKSNAHFEQWYLGEMIHEPLSDRLRFAMFEVPFLKTIHLKYGYQEGIKLERQLGDFLRTKVVEPSRIYHFSDNMFVLIEPQAYSNQEPSLLADKVQGLIESFLEQLGNPGIDSRITIGMAEYPFVPRAYTTINDQDLLDILLMATSASHQLGIDDTESQWVHLSAIESAPAASFVNTDIRKACLECISSGLVKVRTSSTDSINWQMVHGSEKIYH</sequence>
<organism evidence="8 9">
    <name type="scientific">Veronia nyctiphanis</name>
    <dbReference type="NCBI Taxonomy" id="1278244"/>
    <lineage>
        <taxon>Bacteria</taxon>
        <taxon>Pseudomonadati</taxon>
        <taxon>Pseudomonadota</taxon>
        <taxon>Gammaproteobacteria</taxon>
        <taxon>Vibrionales</taxon>
        <taxon>Vibrionaceae</taxon>
        <taxon>Veronia</taxon>
    </lineage>
</organism>
<dbReference type="SMART" id="SM00028">
    <property type="entry name" value="TPR"/>
    <property type="match status" value="5"/>
</dbReference>